<evidence type="ECO:0000313" key="1">
    <source>
        <dbReference type="EMBL" id="EWS71796.1"/>
    </source>
</evidence>
<dbReference type="EMBL" id="GG662443">
    <property type="protein sequence ID" value="EWS71796.1"/>
    <property type="molecule type" value="Genomic_DNA"/>
</dbReference>
<dbReference type="AlphaFoldDB" id="W7XDB9"/>
<accession>W7XDB9</accession>
<protein>
    <submittedName>
        <fullName evidence="1">Uncharacterized protein</fullName>
    </submittedName>
</protein>
<evidence type="ECO:0000313" key="2">
    <source>
        <dbReference type="Proteomes" id="UP000009168"/>
    </source>
</evidence>
<proteinExistence type="predicted"/>
<dbReference type="KEGG" id="tet:TTHERM_000242068"/>
<dbReference type="GeneID" id="24437966"/>
<name>W7XDB9_TETTS</name>
<dbReference type="Proteomes" id="UP000009168">
    <property type="component" value="Unassembled WGS sequence"/>
</dbReference>
<reference evidence="2" key="1">
    <citation type="journal article" date="2006" name="PLoS Biol.">
        <title>Macronuclear genome sequence of the ciliate Tetrahymena thermophila, a model eukaryote.</title>
        <authorList>
            <person name="Eisen J.A."/>
            <person name="Coyne R.S."/>
            <person name="Wu M."/>
            <person name="Wu D."/>
            <person name="Thiagarajan M."/>
            <person name="Wortman J.R."/>
            <person name="Badger J.H."/>
            <person name="Ren Q."/>
            <person name="Amedeo P."/>
            <person name="Jones K.M."/>
            <person name="Tallon L.J."/>
            <person name="Delcher A.L."/>
            <person name="Salzberg S.L."/>
            <person name="Silva J.C."/>
            <person name="Haas B.J."/>
            <person name="Majoros W.H."/>
            <person name="Farzad M."/>
            <person name="Carlton J.M."/>
            <person name="Smith R.K. Jr."/>
            <person name="Garg J."/>
            <person name="Pearlman R.E."/>
            <person name="Karrer K.M."/>
            <person name="Sun L."/>
            <person name="Manning G."/>
            <person name="Elde N.C."/>
            <person name="Turkewitz A.P."/>
            <person name="Asai D.J."/>
            <person name="Wilkes D.E."/>
            <person name="Wang Y."/>
            <person name="Cai H."/>
            <person name="Collins K."/>
            <person name="Stewart B.A."/>
            <person name="Lee S.R."/>
            <person name="Wilamowska K."/>
            <person name="Weinberg Z."/>
            <person name="Ruzzo W.L."/>
            <person name="Wloga D."/>
            <person name="Gaertig J."/>
            <person name="Frankel J."/>
            <person name="Tsao C.-C."/>
            <person name="Gorovsky M.A."/>
            <person name="Keeling P.J."/>
            <person name="Waller R.F."/>
            <person name="Patron N.J."/>
            <person name="Cherry J.M."/>
            <person name="Stover N.A."/>
            <person name="Krieger C.J."/>
            <person name="del Toro C."/>
            <person name="Ryder H.F."/>
            <person name="Williamson S.C."/>
            <person name="Barbeau R.A."/>
            <person name="Hamilton E.P."/>
            <person name="Orias E."/>
        </authorList>
    </citation>
    <scope>NUCLEOTIDE SEQUENCE [LARGE SCALE GENOMIC DNA]</scope>
    <source>
        <strain evidence="2">SB210</strain>
    </source>
</reference>
<dbReference type="InParanoid" id="W7XDB9"/>
<sequence>MLIATKQIQEIKNQNQFLLFSIIVSYQNKSQLQSQEKNVILKPIQIKAMELTFIGLNTYFTWYYQQQQYQVICQKAIKISNAYIKYMLQNIKYIVKYAQTISTVNSRAVNSCQKRVYRFKKTNMFRQKRWIIILIKAFINKYPIITQKTQSLLPQMTINILSTRDRIKIKNILIINLLTKKYMNLLETISLSNLLFQISFYSIIQNLINISRSRDIIERTNVERAQIKGLPSGELVFLQYKQFCINQNMAENIQTTIKDTKPSNLLEKWQKHINDMQNILSKSEIIINKILKLFILSSAFLYLS</sequence>
<dbReference type="RefSeq" id="XP_012655683.1">
    <property type="nucleotide sequence ID" value="XM_012800229.1"/>
</dbReference>
<keyword evidence="2" id="KW-1185">Reference proteome</keyword>
<organism evidence="1 2">
    <name type="scientific">Tetrahymena thermophila (strain SB210)</name>
    <dbReference type="NCBI Taxonomy" id="312017"/>
    <lineage>
        <taxon>Eukaryota</taxon>
        <taxon>Sar</taxon>
        <taxon>Alveolata</taxon>
        <taxon>Ciliophora</taxon>
        <taxon>Intramacronucleata</taxon>
        <taxon>Oligohymenophorea</taxon>
        <taxon>Hymenostomatida</taxon>
        <taxon>Tetrahymenina</taxon>
        <taxon>Tetrahymenidae</taxon>
        <taxon>Tetrahymena</taxon>
    </lineage>
</organism>
<gene>
    <name evidence="1" type="ORF">TTHERM_000242068</name>
</gene>